<dbReference type="PROSITE" id="PS51379">
    <property type="entry name" value="4FE4S_FER_2"/>
    <property type="match status" value="2"/>
</dbReference>
<dbReference type="EMBL" id="JAQIFT010000074">
    <property type="protein sequence ID" value="MDA3734194.1"/>
    <property type="molecule type" value="Genomic_DNA"/>
</dbReference>
<dbReference type="InterPro" id="IPR050340">
    <property type="entry name" value="Cytosolic_Fe-S_CAF"/>
</dbReference>
<keyword evidence="1" id="KW-0479">Metal-binding</keyword>
<dbReference type="Gene3D" id="3.40.950.10">
    <property type="entry name" value="Fe-only Hydrogenase (Larger Subunit), Chain L, domain 3"/>
    <property type="match status" value="1"/>
</dbReference>
<evidence type="ECO:0000313" key="5">
    <source>
        <dbReference type="EMBL" id="MDA3734194.1"/>
    </source>
</evidence>
<dbReference type="SUPFAM" id="SSF53920">
    <property type="entry name" value="Fe-only hydrogenase"/>
    <property type="match status" value="1"/>
</dbReference>
<sequence length="488" mass="54366">MRTFETDVQWIRYEVLKKVIQKTIDQSFDTTKYQIPNEILPGNKPISRCCVYHERAIIEERVNLASNLMLPGQNIIHTIESACDECSREHYTITDSCRGCFAQRCMQACKCGAIEKIDGKAHIDYSKCVSCGKCKEVCPFNAIVDNLKPCIRACKGKAIQICDDNKVKIEDEKCISCGACVYQCPFGAISDQSEIIPITKLIEQSRKDKNVNVYAVIAPAIVTQYTANIGQIVGAIKQIGFTDVIEAALGADLVAYYEGKEFVERVIEGEESCMLTSCCPAFVSYVEKQYPELVGNISTMVSPMIATRRLIKQIDDKAEVVFIGPCMANKEEKLRYEKAGEKIYAMTFEELEALIDAYGINMSECTEEVLNNASYFGRSFARTGGVSDAVASIIETKNLPPSSYRPLVCNGLQEVDKALKILKMRKNTFNFIEGMACVGGCIGGAACLTHDPRQNKNVEIYAKKAVEKSINDSLRVIDYTHLDLHKPY</sequence>
<evidence type="ECO:0000313" key="6">
    <source>
        <dbReference type="Proteomes" id="UP001169242"/>
    </source>
</evidence>
<dbReference type="Proteomes" id="UP001169242">
    <property type="component" value="Unassembled WGS sequence"/>
</dbReference>
<keyword evidence="3" id="KW-0411">Iron-sulfur</keyword>
<dbReference type="InterPro" id="IPR009016">
    <property type="entry name" value="Fe_hydrogenase"/>
</dbReference>
<dbReference type="SUPFAM" id="SSF54862">
    <property type="entry name" value="4Fe-4S ferredoxins"/>
    <property type="match status" value="2"/>
</dbReference>
<dbReference type="NCBIfam" id="TIGR04105">
    <property type="entry name" value="FeFe_hydrog_B1"/>
    <property type="match status" value="1"/>
</dbReference>
<dbReference type="GO" id="GO:0046872">
    <property type="term" value="F:metal ion binding"/>
    <property type="evidence" value="ECO:0007669"/>
    <property type="project" value="UniProtKB-KW"/>
</dbReference>
<evidence type="ECO:0000256" key="1">
    <source>
        <dbReference type="ARBA" id="ARBA00022723"/>
    </source>
</evidence>
<proteinExistence type="predicted"/>
<evidence type="ECO:0000256" key="2">
    <source>
        <dbReference type="ARBA" id="ARBA00023004"/>
    </source>
</evidence>
<accession>A0AA42J300</accession>
<gene>
    <name evidence="5" type="ORF">PBV87_22225</name>
</gene>
<dbReference type="InterPro" id="IPR004108">
    <property type="entry name" value="Fe_hydrogenase_lsu_C"/>
</dbReference>
<dbReference type="AlphaFoldDB" id="A0AA42J300"/>
<dbReference type="Pfam" id="PF00037">
    <property type="entry name" value="Fer4"/>
    <property type="match status" value="2"/>
</dbReference>
<organism evidence="5 6">
    <name type="scientific">Holtiella tumoricola</name>
    <dbReference type="NCBI Taxonomy" id="3018743"/>
    <lineage>
        <taxon>Bacteria</taxon>
        <taxon>Bacillati</taxon>
        <taxon>Bacillota</taxon>
        <taxon>Clostridia</taxon>
        <taxon>Lachnospirales</taxon>
        <taxon>Cellulosilyticaceae</taxon>
        <taxon>Holtiella</taxon>
    </lineage>
</organism>
<dbReference type="InterPro" id="IPR027631">
    <property type="entry name" value="Mono_FeFe_hydrog"/>
</dbReference>
<name>A0AA42J300_9FIRM</name>
<reference evidence="5" key="1">
    <citation type="journal article" date="2023" name="Int. J. Syst. Evol. Microbiol.">
        <title>&lt;i&gt;Holtiella tumoricola&lt;/i&gt; gen. nov. sp. nov., isolated from a human clinical sample.</title>
        <authorList>
            <person name="Allen-Vercoe E."/>
            <person name="Daigneault M.C."/>
            <person name="Vancuren S.J."/>
            <person name="Cochrane K."/>
            <person name="O'Neal L.L."/>
            <person name="Sankaranarayanan K."/>
            <person name="Lawson P.A."/>
        </authorList>
    </citation>
    <scope>NUCLEOTIDE SEQUENCE</scope>
    <source>
        <strain evidence="5">CC70A</strain>
    </source>
</reference>
<feature type="domain" description="4Fe-4S ferredoxin-type" evidence="4">
    <location>
        <begin position="119"/>
        <end position="148"/>
    </location>
</feature>
<dbReference type="PANTHER" id="PTHR11615">
    <property type="entry name" value="NITRATE, FORMATE, IRON DEHYDROGENASE"/>
    <property type="match status" value="1"/>
</dbReference>
<dbReference type="GO" id="GO:0051536">
    <property type="term" value="F:iron-sulfur cluster binding"/>
    <property type="evidence" value="ECO:0007669"/>
    <property type="project" value="UniProtKB-KW"/>
</dbReference>
<evidence type="ECO:0000256" key="3">
    <source>
        <dbReference type="ARBA" id="ARBA00023014"/>
    </source>
</evidence>
<dbReference type="InterPro" id="IPR017900">
    <property type="entry name" value="4Fe4S_Fe_S_CS"/>
</dbReference>
<feature type="domain" description="4Fe-4S ferredoxin-type" evidence="4">
    <location>
        <begin position="165"/>
        <end position="194"/>
    </location>
</feature>
<comment type="caution">
    <text evidence="5">The sequence shown here is derived from an EMBL/GenBank/DDBJ whole genome shotgun (WGS) entry which is preliminary data.</text>
</comment>
<evidence type="ECO:0000259" key="4">
    <source>
        <dbReference type="PROSITE" id="PS51379"/>
    </source>
</evidence>
<dbReference type="RefSeq" id="WP_271013790.1">
    <property type="nucleotide sequence ID" value="NZ_JAQIFT010000074.1"/>
</dbReference>
<dbReference type="InterPro" id="IPR017896">
    <property type="entry name" value="4Fe4S_Fe-S-bd"/>
</dbReference>
<dbReference type="Gene3D" id="3.30.70.20">
    <property type="match status" value="2"/>
</dbReference>
<dbReference type="Pfam" id="PF02906">
    <property type="entry name" value="Fe_hyd_lg_C"/>
    <property type="match status" value="1"/>
</dbReference>
<dbReference type="PROSITE" id="PS00198">
    <property type="entry name" value="4FE4S_FER_1"/>
    <property type="match status" value="1"/>
</dbReference>
<keyword evidence="6" id="KW-1185">Reference proteome</keyword>
<protein>
    <submittedName>
        <fullName evidence="5">Monomeric [FeFe] hydrogenase</fullName>
    </submittedName>
</protein>
<keyword evidence="2" id="KW-0408">Iron</keyword>